<feature type="transmembrane region" description="Helical" evidence="5">
    <location>
        <begin position="149"/>
        <end position="171"/>
    </location>
</feature>
<organism evidence="7 8">
    <name type="scientific">Pseudocohnilembus persalinus</name>
    <name type="common">Ciliate</name>
    <dbReference type="NCBI Taxonomy" id="266149"/>
    <lineage>
        <taxon>Eukaryota</taxon>
        <taxon>Sar</taxon>
        <taxon>Alveolata</taxon>
        <taxon>Ciliophora</taxon>
        <taxon>Intramacronucleata</taxon>
        <taxon>Oligohymenophorea</taxon>
        <taxon>Scuticociliatia</taxon>
        <taxon>Philasterida</taxon>
        <taxon>Pseudocohnilembidae</taxon>
        <taxon>Pseudocohnilembus</taxon>
    </lineage>
</organism>
<keyword evidence="3 5" id="KW-1133">Transmembrane helix</keyword>
<dbReference type="Proteomes" id="UP000054937">
    <property type="component" value="Unassembled WGS sequence"/>
</dbReference>
<comment type="similarity">
    <text evidence="5">Belongs to the BI1 family.</text>
</comment>
<protein>
    <recommendedName>
        <fullName evidence="9">Bax inhibitor 1-related</fullName>
    </recommendedName>
</protein>
<keyword evidence="2 5" id="KW-0812">Transmembrane</keyword>
<evidence type="ECO:0000256" key="6">
    <source>
        <dbReference type="SAM" id="MobiDB-lite"/>
    </source>
</evidence>
<reference evidence="7 8" key="1">
    <citation type="journal article" date="2015" name="Sci. Rep.">
        <title>Genome of the facultative scuticociliatosis pathogen Pseudocohnilembus persalinus provides insight into its virulence through horizontal gene transfer.</title>
        <authorList>
            <person name="Xiong J."/>
            <person name="Wang G."/>
            <person name="Cheng J."/>
            <person name="Tian M."/>
            <person name="Pan X."/>
            <person name="Warren A."/>
            <person name="Jiang C."/>
            <person name="Yuan D."/>
            <person name="Miao W."/>
        </authorList>
    </citation>
    <scope>NUCLEOTIDE SEQUENCE [LARGE SCALE GENOMIC DNA]</scope>
    <source>
        <strain evidence="7">36N120E</strain>
    </source>
</reference>
<dbReference type="OMA" id="LMIDCQL"/>
<feature type="transmembrane region" description="Helical" evidence="5">
    <location>
        <begin position="118"/>
        <end position="137"/>
    </location>
</feature>
<evidence type="ECO:0000256" key="1">
    <source>
        <dbReference type="ARBA" id="ARBA00004141"/>
    </source>
</evidence>
<feature type="transmembrane region" description="Helical" evidence="5">
    <location>
        <begin position="177"/>
        <end position="197"/>
    </location>
</feature>
<feature type="transmembrane region" description="Helical" evidence="5">
    <location>
        <begin position="204"/>
        <end position="224"/>
    </location>
</feature>
<evidence type="ECO:0000256" key="2">
    <source>
        <dbReference type="ARBA" id="ARBA00022692"/>
    </source>
</evidence>
<dbReference type="AlphaFoldDB" id="A0A0V0QL47"/>
<evidence type="ECO:0000256" key="3">
    <source>
        <dbReference type="ARBA" id="ARBA00022989"/>
    </source>
</evidence>
<evidence type="ECO:0000313" key="8">
    <source>
        <dbReference type="Proteomes" id="UP000054937"/>
    </source>
</evidence>
<dbReference type="FunCoup" id="A0A0V0QL47">
    <property type="interactions" value="10"/>
</dbReference>
<dbReference type="EMBL" id="LDAU01000148">
    <property type="protein sequence ID" value="KRX02973.1"/>
    <property type="molecule type" value="Genomic_DNA"/>
</dbReference>
<name>A0A0V0QL47_PSEPJ</name>
<dbReference type="PANTHER" id="PTHR23291:SF47">
    <property type="entry name" value="TRANSMEMBRANE BAX INHIBITOR MOTIF CONTAINING 7"/>
    <property type="match status" value="1"/>
</dbReference>
<feature type="transmembrane region" description="Helical" evidence="5">
    <location>
        <begin position="230"/>
        <end position="249"/>
    </location>
</feature>
<sequence length="294" mass="34331">MQNYNDPYAQQPQQPQYNQPQGFTQPQQQYNYPNQQQYNNNNANNNYNNNNQQDFEQQQNLLNKEQNLDEDTGLLGRSRMGFIRKVYLLLACQLSVVGIMTAISMTNYDFAYFQAQNIWLYVVFSILQFVLCIAIFCNPQLAIKTPTNYILCGLFTFCFAWIVSTICGFYWDQKEVVFAAALLTFVVTLALTIYAITTKTDFTGWVGFLWVLGFTFMFMMMFLFVWNYSVLNIMCCWLGVLLYGIYLIVDTQLIVGGKNRKFQLDYDHYILGAMMLFIDIIGMFLYILSLLSKR</sequence>
<evidence type="ECO:0000313" key="7">
    <source>
        <dbReference type="EMBL" id="KRX02973.1"/>
    </source>
</evidence>
<dbReference type="InterPro" id="IPR006214">
    <property type="entry name" value="Bax_inhibitor_1-related"/>
</dbReference>
<feature type="region of interest" description="Disordered" evidence="6">
    <location>
        <begin position="1"/>
        <end position="51"/>
    </location>
</feature>
<dbReference type="PANTHER" id="PTHR23291">
    <property type="entry name" value="BAX INHIBITOR-RELATED"/>
    <property type="match status" value="1"/>
</dbReference>
<dbReference type="OrthoDB" id="7933078at2759"/>
<feature type="transmembrane region" description="Helical" evidence="5">
    <location>
        <begin position="86"/>
        <end position="106"/>
    </location>
</feature>
<dbReference type="Pfam" id="PF01027">
    <property type="entry name" value="Bax1-I"/>
    <property type="match status" value="1"/>
</dbReference>
<dbReference type="GO" id="GO:0016020">
    <property type="term" value="C:membrane"/>
    <property type="evidence" value="ECO:0007669"/>
    <property type="project" value="UniProtKB-SubCell"/>
</dbReference>
<gene>
    <name evidence="7" type="ORF">PPERSA_09391</name>
</gene>
<feature type="transmembrane region" description="Helical" evidence="5">
    <location>
        <begin position="269"/>
        <end position="291"/>
    </location>
</feature>
<keyword evidence="4 5" id="KW-0472">Membrane</keyword>
<keyword evidence="8" id="KW-1185">Reference proteome</keyword>
<comment type="subcellular location">
    <subcellularLocation>
        <location evidence="1">Membrane</location>
        <topology evidence="1">Multi-pass membrane protein</topology>
    </subcellularLocation>
</comment>
<dbReference type="InParanoid" id="A0A0V0QL47"/>
<accession>A0A0V0QL47</accession>
<comment type="caution">
    <text evidence="7">The sequence shown here is derived from an EMBL/GenBank/DDBJ whole genome shotgun (WGS) entry which is preliminary data.</text>
</comment>
<evidence type="ECO:0000256" key="4">
    <source>
        <dbReference type="ARBA" id="ARBA00023136"/>
    </source>
</evidence>
<evidence type="ECO:0000256" key="5">
    <source>
        <dbReference type="RuleBase" id="RU004379"/>
    </source>
</evidence>
<proteinExistence type="inferred from homology"/>
<evidence type="ECO:0008006" key="9">
    <source>
        <dbReference type="Google" id="ProtNLM"/>
    </source>
</evidence>